<keyword evidence="2" id="KW-1185">Reference proteome</keyword>
<evidence type="ECO:0000313" key="1">
    <source>
        <dbReference type="EMBL" id="KAJ8623443.1"/>
    </source>
</evidence>
<name>A0ACC2KR51_PERAE</name>
<protein>
    <submittedName>
        <fullName evidence="1">Uncharacterized protein</fullName>
    </submittedName>
</protein>
<evidence type="ECO:0000313" key="2">
    <source>
        <dbReference type="Proteomes" id="UP001234297"/>
    </source>
</evidence>
<comment type="caution">
    <text evidence="1">The sequence shown here is derived from an EMBL/GenBank/DDBJ whole genome shotgun (WGS) entry which is preliminary data.</text>
</comment>
<gene>
    <name evidence="1" type="ORF">MRB53_031972</name>
</gene>
<dbReference type="EMBL" id="CM056818">
    <property type="protein sequence ID" value="KAJ8623443.1"/>
    <property type="molecule type" value="Genomic_DNA"/>
</dbReference>
<dbReference type="Proteomes" id="UP001234297">
    <property type="component" value="Chromosome 10"/>
</dbReference>
<organism evidence="1 2">
    <name type="scientific">Persea americana</name>
    <name type="common">Avocado</name>
    <dbReference type="NCBI Taxonomy" id="3435"/>
    <lineage>
        <taxon>Eukaryota</taxon>
        <taxon>Viridiplantae</taxon>
        <taxon>Streptophyta</taxon>
        <taxon>Embryophyta</taxon>
        <taxon>Tracheophyta</taxon>
        <taxon>Spermatophyta</taxon>
        <taxon>Magnoliopsida</taxon>
        <taxon>Magnoliidae</taxon>
        <taxon>Laurales</taxon>
        <taxon>Lauraceae</taxon>
        <taxon>Persea</taxon>
    </lineage>
</organism>
<sequence length="117" mass="12364">MGGGEALVVEEEGLDVVVLGVEAIFKDLGGVRKRVRVLEEGGMGKDRGFVLPNSCGEDGFQHKGTLYGLSPPQGRPDPLIGWPGSMGIWAPTLSPKCVLSNACRPISHVIPEASKQL</sequence>
<proteinExistence type="predicted"/>
<reference evidence="1 2" key="1">
    <citation type="journal article" date="2022" name="Hortic Res">
        <title>A haplotype resolved chromosomal level avocado genome allows analysis of novel avocado genes.</title>
        <authorList>
            <person name="Nath O."/>
            <person name="Fletcher S.J."/>
            <person name="Hayward A."/>
            <person name="Shaw L.M."/>
            <person name="Masouleh A.K."/>
            <person name="Furtado A."/>
            <person name="Henry R.J."/>
            <person name="Mitter N."/>
        </authorList>
    </citation>
    <scope>NUCLEOTIDE SEQUENCE [LARGE SCALE GENOMIC DNA]</scope>
    <source>
        <strain evidence="2">cv. Hass</strain>
    </source>
</reference>
<accession>A0ACC2KR51</accession>